<dbReference type="Gene3D" id="3.90.1150.10">
    <property type="entry name" value="Aspartate Aminotransferase, domain 1"/>
    <property type="match status" value="1"/>
</dbReference>
<comment type="cofactor">
    <cofactor evidence="1 5">
        <name>pyridoxal 5'-phosphate</name>
        <dbReference type="ChEBI" id="CHEBI:597326"/>
    </cofactor>
</comment>
<feature type="modified residue" description="N6-(pyridoxal phosphate)lysine" evidence="4">
    <location>
        <position position="220"/>
    </location>
</feature>
<dbReference type="GO" id="GO:0019346">
    <property type="term" value="P:transsulfuration"/>
    <property type="evidence" value="ECO:0007669"/>
    <property type="project" value="InterPro"/>
</dbReference>
<dbReference type="GO" id="GO:0004123">
    <property type="term" value="F:cystathionine gamma-lyase activity"/>
    <property type="evidence" value="ECO:0007669"/>
    <property type="project" value="TreeGrafter"/>
</dbReference>
<dbReference type="GO" id="GO:0003962">
    <property type="term" value="F:cystathionine gamma-synthase activity"/>
    <property type="evidence" value="ECO:0007669"/>
    <property type="project" value="TreeGrafter"/>
</dbReference>
<dbReference type="KEGG" id="rter:IDM49_09800"/>
<dbReference type="PIRSF" id="PIRSF001434">
    <property type="entry name" value="CGS"/>
    <property type="match status" value="1"/>
</dbReference>
<evidence type="ECO:0000313" key="7">
    <source>
        <dbReference type="Proteomes" id="UP000516404"/>
    </source>
</evidence>
<dbReference type="InterPro" id="IPR015422">
    <property type="entry name" value="PyrdxlP-dep_Trfase_small"/>
</dbReference>
<organism evidence="6 7">
    <name type="scientific">Rothia terrae</name>
    <dbReference type="NCBI Taxonomy" id="396015"/>
    <lineage>
        <taxon>Bacteria</taxon>
        <taxon>Bacillati</taxon>
        <taxon>Actinomycetota</taxon>
        <taxon>Actinomycetes</taxon>
        <taxon>Micrococcales</taxon>
        <taxon>Micrococcaceae</taxon>
        <taxon>Rothia</taxon>
    </lineage>
</organism>
<evidence type="ECO:0000256" key="2">
    <source>
        <dbReference type="ARBA" id="ARBA00009077"/>
    </source>
</evidence>
<sequence>MSEQNNLENNLSPQTRVVAGGRPAHVENAPVNPPITMSSTFYQLGSSDINTYARFSNDSWDGLEAVIADLEGATLPGLVFASGMAAIAAVQDLVPVGSTILMPAHTYMASVTLAKNLEARGIAKLVRLDLENTESVIAELEAAAAERGTTPENVNYAAPKVLLWMESPTNPMLEVGDLPAILSAAKRLGIVSAVDNTFATPLGQQPLTLGADVVVHSATKSIAGHSDVLLGIAVTSHEVLRAAMHAHRTTNGAIAGPFEAWLGLRGVRTMALRVKQASDSALVLARRLSEHPAVRAVRYPGLESDPGYERAAAQMNLFGSVLSITLDADAAQTDEVVKALKIWTPATSLGGVESLVERRRRHGAEPHSIPESLLRLSVGIEDVEDLYADLTRALSVLGK</sequence>
<evidence type="ECO:0000256" key="1">
    <source>
        <dbReference type="ARBA" id="ARBA00001933"/>
    </source>
</evidence>
<dbReference type="Proteomes" id="UP000516404">
    <property type="component" value="Chromosome"/>
</dbReference>
<keyword evidence="6" id="KW-0808">Transferase</keyword>
<dbReference type="InterPro" id="IPR015424">
    <property type="entry name" value="PyrdxlP-dep_Trfase"/>
</dbReference>
<dbReference type="Pfam" id="PF01053">
    <property type="entry name" value="Cys_Met_Meta_PP"/>
    <property type="match status" value="1"/>
</dbReference>
<dbReference type="GeneID" id="96624532"/>
<evidence type="ECO:0000256" key="5">
    <source>
        <dbReference type="RuleBase" id="RU362118"/>
    </source>
</evidence>
<accession>A0A7H2BCV0</accession>
<dbReference type="RefSeq" id="WP_190724369.1">
    <property type="nucleotide sequence ID" value="NZ_CP061539.1"/>
</dbReference>
<dbReference type="AlphaFoldDB" id="A0A7H2BCV0"/>
<evidence type="ECO:0000313" key="6">
    <source>
        <dbReference type="EMBL" id="QNV37496.1"/>
    </source>
</evidence>
<comment type="similarity">
    <text evidence="2 5">Belongs to the trans-sulfuration enzymes family.</text>
</comment>
<name>A0A7H2BCV0_9MICC</name>
<evidence type="ECO:0000256" key="3">
    <source>
        <dbReference type="ARBA" id="ARBA00022898"/>
    </source>
</evidence>
<dbReference type="GO" id="GO:0005737">
    <property type="term" value="C:cytoplasm"/>
    <property type="evidence" value="ECO:0007669"/>
    <property type="project" value="TreeGrafter"/>
</dbReference>
<dbReference type="EMBL" id="CP061539">
    <property type="protein sequence ID" value="QNV37496.1"/>
    <property type="molecule type" value="Genomic_DNA"/>
</dbReference>
<proteinExistence type="inferred from homology"/>
<evidence type="ECO:0000256" key="4">
    <source>
        <dbReference type="PIRSR" id="PIRSR001434-2"/>
    </source>
</evidence>
<dbReference type="PANTHER" id="PTHR11808">
    <property type="entry name" value="TRANS-SULFURATION ENZYME FAMILY MEMBER"/>
    <property type="match status" value="1"/>
</dbReference>
<dbReference type="PANTHER" id="PTHR11808:SF15">
    <property type="entry name" value="CYSTATHIONINE GAMMA-LYASE"/>
    <property type="match status" value="1"/>
</dbReference>
<reference evidence="6 7" key="1">
    <citation type="submission" date="2020-09" db="EMBL/GenBank/DDBJ databases">
        <title>Investigation of environmental microbes.</title>
        <authorList>
            <person name="Ou Y."/>
            <person name="Kang Q."/>
        </authorList>
    </citation>
    <scope>NUCLEOTIDE SEQUENCE [LARGE SCALE GENOMIC DNA]</scope>
    <source>
        <strain evidence="6 7">KJZ-14</strain>
    </source>
</reference>
<dbReference type="GO" id="GO:0030170">
    <property type="term" value="F:pyridoxal phosphate binding"/>
    <property type="evidence" value="ECO:0007669"/>
    <property type="project" value="InterPro"/>
</dbReference>
<dbReference type="Gene3D" id="3.40.640.10">
    <property type="entry name" value="Type I PLP-dependent aspartate aminotransferase-like (Major domain)"/>
    <property type="match status" value="1"/>
</dbReference>
<gene>
    <name evidence="6" type="ORF">IDM49_09800</name>
</gene>
<keyword evidence="3 4" id="KW-0663">Pyridoxal phosphate</keyword>
<keyword evidence="7" id="KW-1185">Reference proteome</keyword>
<protein>
    <submittedName>
        <fullName evidence="6">PLP-dependent transferase</fullName>
    </submittedName>
</protein>
<dbReference type="GO" id="GO:0019343">
    <property type="term" value="P:cysteine biosynthetic process via cystathionine"/>
    <property type="evidence" value="ECO:0007669"/>
    <property type="project" value="TreeGrafter"/>
</dbReference>
<dbReference type="InterPro" id="IPR000277">
    <property type="entry name" value="Cys/Met-Metab_PyrdxlP-dep_enz"/>
</dbReference>
<dbReference type="InterPro" id="IPR015421">
    <property type="entry name" value="PyrdxlP-dep_Trfase_major"/>
</dbReference>
<dbReference type="SUPFAM" id="SSF53383">
    <property type="entry name" value="PLP-dependent transferases"/>
    <property type="match status" value="1"/>
</dbReference>